<sequence length="52" mass="6188">MGRPERDARGILTLVWSPFEQEFLPGCLLAHTYRVLWDLSRAWNSRICRIWA</sequence>
<dbReference type="EMBL" id="FUWS01000011">
    <property type="protein sequence ID" value="SKA31625.1"/>
    <property type="molecule type" value="Genomic_DNA"/>
</dbReference>
<accession>A0A1T4STN5</accession>
<organism evidence="1 2">
    <name type="scientific">Marinactinospora thermotolerans DSM 45154</name>
    <dbReference type="NCBI Taxonomy" id="1122192"/>
    <lineage>
        <taxon>Bacteria</taxon>
        <taxon>Bacillati</taxon>
        <taxon>Actinomycetota</taxon>
        <taxon>Actinomycetes</taxon>
        <taxon>Streptosporangiales</taxon>
        <taxon>Nocardiopsidaceae</taxon>
        <taxon>Marinactinospora</taxon>
    </lineage>
</organism>
<dbReference type="Proteomes" id="UP000190637">
    <property type="component" value="Unassembled WGS sequence"/>
</dbReference>
<proteinExistence type="predicted"/>
<name>A0A1T4STN5_9ACTN</name>
<evidence type="ECO:0000313" key="1">
    <source>
        <dbReference type="EMBL" id="SKA31625.1"/>
    </source>
</evidence>
<evidence type="ECO:0000313" key="2">
    <source>
        <dbReference type="Proteomes" id="UP000190637"/>
    </source>
</evidence>
<dbReference type="AlphaFoldDB" id="A0A1T4STN5"/>
<protein>
    <submittedName>
        <fullName evidence="1">Uncharacterized protein</fullName>
    </submittedName>
</protein>
<reference evidence="1 2" key="1">
    <citation type="submission" date="2017-02" db="EMBL/GenBank/DDBJ databases">
        <authorList>
            <person name="Peterson S.W."/>
        </authorList>
    </citation>
    <scope>NUCLEOTIDE SEQUENCE [LARGE SCALE GENOMIC DNA]</scope>
    <source>
        <strain evidence="1 2">DSM 45154</strain>
    </source>
</reference>
<dbReference type="STRING" id="1122192.SAMN02745673_03999"/>
<gene>
    <name evidence="1" type="ORF">SAMN02745673_03999</name>
</gene>
<keyword evidence="2" id="KW-1185">Reference proteome</keyword>